<dbReference type="EMBL" id="GL883026">
    <property type="protein sequence ID" value="EGG15416.1"/>
    <property type="molecule type" value="Genomic_DNA"/>
</dbReference>
<name>F4Q9P7_CACFS</name>
<keyword evidence="2" id="KW-1185">Reference proteome</keyword>
<accession>F4Q9P7</accession>
<dbReference type="Proteomes" id="UP000007797">
    <property type="component" value="Unassembled WGS sequence"/>
</dbReference>
<dbReference type="GeneID" id="14867454"/>
<sequence>MSENNSNNNNDNHDQIDYISIKLPTLILLDIISKINNNVDMICFLMTCKRLYHTIRCYKNTIIRFKGLKVVLVTRLSKCLLPFRHIVQHSLSNHLLLINQDYGSKPRPKGPTKFHVIKANDFNNSIRNSDINSTYSYKDRDNNQYDSEEMNMVENVQISLAYTTNRGVKIDPYLKLPSSTRSLIIERLDDLDAPPLNHLPPSVKHVSLSCQEFNCEQDFIIPDTVESLAMYTSNVRCTTIKLPSSLKSLVWGNSNGPFLPLDQFQFNKLTSLTSLKMCVSQFGTSRSILLPPNLTSLNLTFKRDFDIPSPNLFQPLASSLTNLELYGLFGAPYIPINLQPLTRLKSVRILGKMTVSLPVTPTLTHLDVYGSTIDLMPESLESLEIGSYQLIIWYLENPVPLPSTLKHLSIVDSLKNIPPRIMPPGLPSLQLVIDKDKQTNLDGLFPPSLHTLCVSGRFSTDILSKIPNTIKSLEWERKKGNDDGVGTGIPLTLPNHLMELKWLPQNLSDVISFAQLDHLTSLTIELPIFQLKNGKSLYSLININNNNIVKSIFNNNDMLLPNNIINLTLVINGSNNLCIRLDDIINGSYVEELTIQVNDSKWITFSIRRFDDNTVFIVDNQSMFGGFMTLGLPFNECGVSRVCTRANDTTSICAEPFSQQVAGSNCTYSGSYISACDISQGLYCSKDNICAPIPDAPSNSVCTDDNDCNALETCLCTGSTNQASLAYANCLIENNCAAEYLNVVNTMSSKSCFAKCSSEMCAKGVCSGPDQSYPSQCEETAGSEISITCSNSSSIIESSSLFFIFFAILSVVL</sequence>
<dbReference type="KEGG" id="dfa:DFA_10251"/>
<dbReference type="OrthoDB" id="7600006at2759"/>
<evidence type="ECO:0000313" key="2">
    <source>
        <dbReference type="Proteomes" id="UP000007797"/>
    </source>
</evidence>
<evidence type="ECO:0000313" key="1">
    <source>
        <dbReference type="EMBL" id="EGG15416.1"/>
    </source>
</evidence>
<dbReference type="RefSeq" id="XP_004354158.1">
    <property type="nucleotide sequence ID" value="XM_004354106.1"/>
</dbReference>
<gene>
    <name evidence="1" type="ORF">DFA_10251</name>
</gene>
<organism evidence="1 2">
    <name type="scientific">Cavenderia fasciculata</name>
    <name type="common">Slime mold</name>
    <name type="synonym">Dictyostelium fasciculatum</name>
    <dbReference type="NCBI Taxonomy" id="261658"/>
    <lineage>
        <taxon>Eukaryota</taxon>
        <taxon>Amoebozoa</taxon>
        <taxon>Evosea</taxon>
        <taxon>Eumycetozoa</taxon>
        <taxon>Dictyostelia</taxon>
        <taxon>Acytosteliales</taxon>
        <taxon>Cavenderiaceae</taxon>
        <taxon>Cavenderia</taxon>
    </lineage>
</organism>
<proteinExistence type="predicted"/>
<dbReference type="AlphaFoldDB" id="F4Q9P7"/>
<protein>
    <submittedName>
        <fullName evidence="1">Uncharacterized protein</fullName>
    </submittedName>
</protein>
<reference evidence="2" key="1">
    <citation type="journal article" date="2011" name="Genome Res.">
        <title>Phylogeny-wide analysis of social amoeba genomes highlights ancient origins for complex intercellular communication.</title>
        <authorList>
            <person name="Heidel A.J."/>
            <person name="Lawal H.M."/>
            <person name="Felder M."/>
            <person name="Schilde C."/>
            <person name="Helps N.R."/>
            <person name="Tunggal B."/>
            <person name="Rivero F."/>
            <person name="John U."/>
            <person name="Schleicher M."/>
            <person name="Eichinger L."/>
            <person name="Platzer M."/>
            <person name="Noegel A.A."/>
            <person name="Schaap P."/>
            <person name="Gloeckner G."/>
        </authorList>
    </citation>
    <scope>NUCLEOTIDE SEQUENCE [LARGE SCALE GENOMIC DNA]</scope>
    <source>
        <strain evidence="2">SH3</strain>
    </source>
</reference>